<name>A0A9W9LL51_9EURO</name>
<comment type="caution">
    <text evidence="8">The sequence shown here is derived from an EMBL/GenBank/DDBJ whole genome shotgun (WGS) entry which is preliminary data.</text>
</comment>
<dbReference type="InterPro" id="IPR036249">
    <property type="entry name" value="Thioredoxin-like_sf"/>
</dbReference>
<evidence type="ECO:0000256" key="2">
    <source>
        <dbReference type="ARBA" id="ARBA00023230"/>
    </source>
</evidence>
<evidence type="ECO:0000256" key="5">
    <source>
        <dbReference type="ARBA" id="ARBA00046062"/>
    </source>
</evidence>
<keyword evidence="2" id="KW-0834">Unfolded protein response</keyword>
<evidence type="ECO:0000313" key="8">
    <source>
        <dbReference type="EMBL" id="KAJ5162347.1"/>
    </source>
</evidence>
<feature type="compositionally biased region" description="Basic and acidic residues" evidence="6">
    <location>
        <begin position="203"/>
        <end position="217"/>
    </location>
</feature>
<reference evidence="8" key="1">
    <citation type="submission" date="2022-11" db="EMBL/GenBank/DDBJ databases">
        <authorList>
            <person name="Petersen C."/>
        </authorList>
    </citation>
    <scope>NUCLEOTIDE SEQUENCE</scope>
    <source>
        <strain evidence="8">IBT 21917</strain>
    </source>
</reference>
<accession>A0A9W9LL51</accession>
<dbReference type="OrthoDB" id="2445133at2759"/>
<evidence type="ECO:0000256" key="6">
    <source>
        <dbReference type="SAM" id="MobiDB-lite"/>
    </source>
</evidence>
<evidence type="ECO:0000313" key="9">
    <source>
        <dbReference type="Proteomes" id="UP001146351"/>
    </source>
</evidence>
<keyword evidence="9" id="KW-1185">Reference proteome</keyword>
<gene>
    <name evidence="8" type="ORF">N7492_007739</name>
</gene>
<dbReference type="GO" id="GO:0036503">
    <property type="term" value="P:ERAD pathway"/>
    <property type="evidence" value="ECO:0007669"/>
    <property type="project" value="TreeGrafter"/>
</dbReference>
<dbReference type="Proteomes" id="UP001146351">
    <property type="component" value="Unassembled WGS sequence"/>
</dbReference>
<dbReference type="SMART" id="SM00166">
    <property type="entry name" value="UBX"/>
    <property type="match status" value="1"/>
</dbReference>
<feature type="compositionally biased region" description="Basic and acidic residues" evidence="6">
    <location>
        <begin position="398"/>
        <end position="407"/>
    </location>
</feature>
<organism evidence="8 9">
    <name type="scientific">Penicillium capsulatum</name>
    <dbReference type="NCBI Taxonomy" id="69766"/>
    <lineage>
        <taxon>Eukaryota</taxon>
        <taxon>Fungi</taxon>
        <taxon>Dikarya</taxon>
        <taxon>Ascomycota</taxon>
        <taxon>Pezizomycotina</taxon>
        <taxon>Eurotiomycetes</taxon>
        <taxon>Eurotiomycetidae</taxon>
        <taxon>Eurotiales</taxon>
        <taxon>Aspergillaceae</taxon>
        <taxon>Penicillium</taxon>
    </lineage>
</organism>
<dbReference type="PROSITE" id="PS50033">
    <property type="entry name" value="UBX"/>
    <property type="match status" value="1"/>
</dbReference>
<comment type="function">
    <text evidence="5">Involved in endoplasmic reticulum-associated protein degradation (ERAD). Acts as a platform to recruit both UBQLN1 and VCP to the ER during ERAD.</text>
</comment>
<feature type="compositionally biased region" description="Low complexity" evidence="6">
    <location>
        <begin position="125"/>
        <end position="142"/>
    </location>
</feature>
<comment type="subcellular location">
    <subcellularLocation>
        <location evidence="1">Endoplasmic reticulum membrane</location>
        <topology evidence="1">Peripheral membrane protein</topology>
    </subcellularLocation>
</comment>
<feature type="domain" description="UBX" evidence="7">
    <location>
        <begin position="246"/>
        <end position="322"/>
    </location>
</feature>
<evidence type="ECO:0000256" key="4">
    <source>
        <dbReference type="ARBA" id="ARBA00041575"/>
    </source>
</evidence>
<feature type="region of interest" description="Disordered" evidence="6">
    <location>
        <begin position="371"/>
        <end position="428"/>
    </location>
</feature>
<dbReference type="EMBL" id="JAPQKO010000005">
    <property type="protein sequence ID" value="KAJ5162347.1"/>
    <property type="molecule type" value="Genomic_DNA"/>
</dbReference>
<dbReference type="SUPFAM" id="SSF52833">
    <property type="entry name" value="Thioredoxin-like"/>
    <property type="match status" value="1"/>
</dbReference>
<feature type="compositionally biased region" description="Low complexity" evidence="6">
    <location>
        <begin position="182"/>
        <end position="192"/>
    </location>
</feature>
<dbReference type="PANTHER" id="PTHR46424:SF1">
    <property type="entry name" value="UBX DOMAIN-CONTAINING PROTEIN 4"/>
    <property type="match status" value="1"/>
</dbReference>
<feature type="compositionally biased region" description="Polar residues" evidence="6">
    <location>
        <begin position="115"/>
        <end position="124"/>
    </location>
</feature>
<dbReference type="Gene3D" id="3.10.20.90">
    <property type="entry name" value="Phosphatidylinositol 3-kinase Catalytic Subunit, Chain A, domain 1"/>
    <property type="match status" value="1"/>
</dbReference>
<dbReference type="AlphaFoldDB" id="A0A9W9LL51"/>
<dbReference type="PANTHER" id="PTHR46424">
    <property type="entry name" value="UBX DOMAIN-CONTAINING PROTEIN 4"/>
    <property type="match status" value="1"/>
</dbReference>
<evidence type="ECO:0000259" key="7">
    <source>
        <dbReference type="PROSITE" id="PS50033"/>
    </source>
</evidence>
<dbReference type="Gene3D" id="3.40.30.10">
    <property type="entry name" value="Glutaredoxin"/>
    <property type="match status" value="1"/>
</dbReference>
<feature type="compositionally biased region" description="Polar residues" evidence="6">
    <location>
        <begin position="143"/>
        <end position="170"/>
    </location>
</feature>
<evidence type="ECO:0000256" key="1">
    <source>
        <dbReference type="ARBA" id="ARBA00004406"/>
    </source>
</evidence>
<dbReference type="SUPFAM" id="SSF54236">
    <property type="entry name" value="Ubiquitin-like"/>
    <property type="match status" value="1"/>
</dbReference>
<comment type="subunit">
    <text evidence="3">Directly interacts with VCP. Interacts with UBQLN1. Forms a complex with VCP and UBQLN1.</text>
</comment>
<sequence length="428" mass="45848">MALFYQGSLQDGIALAMREAKAVVCFVRDDAELSTTWEQDYFGDDEVAQALSAKAVVLRLNAGSQEAGFLSSICPVAKFPTVTVIMNGTLKEYIVPDVSKDDFRTRLSAALDGQSVPSSDQQTQSPPAASNDTAAASRASAPTNVPGSVPSQAPPQQSTSDAPKPTQSKSQETRRAVRSSAKKAPQQEAANKPAPPKPQPSQEAKKETPSTKQEKKSKTPQKASVSADEESEPKRPVPRGPPSQYRLQVRLFDGSSVRSSFTPTQTIGKDVRPWLDGQMGDEKRPYNLKHILTPLPSRTLSVAEESQSLQDLGLGSTANLVMIPVQTYTEAYASSGSLPMRGASAIYNIVSSVATTATGLVGSLVGYGPSAPATETPATQAPAESSQRSRPTGPQIRTLRDQQDRGDSQLYNGNQLNFEPRNRDNKED</sequence>
<dbReference type="GO" id="GO:0006986">
    <property type="term" value="P:response to unfolded protein"/>
    <property type="evidence" value="ECO:0007669"/>
    <property type="project" value="UniProtKB-KW"/>
</dbReference>
<protein>
    <recommendedName>
        <fullName evidence="4">UBX domain-containing protein 2</fullName>
    </recommendedName>
</protein>
<dbReference type="CDD" id="cd01767">
    <property type="entry name" value="UBX"/>
    <property type="match status" value="1"/>
</dbReference>
<dbReference type="GO" id="GO:0005789">
    <property type="term" value="C:endoplasmic reticulum membrane"/>
    <property type="evidence" value="ECO:0007669"/>
    <property type="project" value="UniProtKB-SubCell"/>
</dbReference>
<reference evidence="8" key="2">
    <citation type="journal article" date="2023" name="IMA Fungus">
        <title>Comparative genomic study of the Penicillium genus elucidates a diverse pangenome and 15 lateral gene transfer events.</title>
        <authorList>
            <person name="Petersen C."/>
            <person name="Sorensen T."/>
            <person name="Nielsen M.R."/>
            <person name="Sondergaard T.E."/>
            <person name="Sorensen J.L."/>
            <person name="Fitzpatrick D.A."/>
            <person name="Frisvad J.C."/>
            <person name="Nielsen K.L."/>
        </authorList>
    </citation>
    <scope>NUCLEOTIDE SEQUENCE</scope>
    <source>
        <strain evidence="8">IBT 21917</strain>
    </source>
</reference>
<dbReference type="Pfam" id="PF23187">
    <property type="entry name" value="UBX7_N"/>
    <property type="match status" value="1"/>
</dbReference>
<dbReference type="Pfam" id="PF00789">
    <property type="entry name" value="UBX"/>
    <property type="match status" value="1"/>
</dbReference>
<dbReference type="InterPro" id="IPR029071">
    <property type="entry name" value="Ubiquitin-like_domsf"/>
</dbReference>
<feature type="compositionally biased region" description="Low complexity" evidence="6">
    <location>
        <begin position="371"/>
        <end position="385"/>
    </location>
</feature>
<dbReference type="InterPro" id="IPR001012">
    <property type="entry name" value="UBX_dom"/>
</dbReference>
<proteinExistence type="predicted"/>
<feature type="region of interest" description="Disordered" evidence="6">
    <location>
        <begin position="111"/>
        <end position="245"/>
    </location>
</feature>
<evidence type="ECO:0000256" key="3">
    <source>
        <dbReference type="ARBA" id="ARBA00038812"/>
    </source>
</evidence>